<proteinExistence type="predicted"/>
<comment type="caution">
    <text evidence="1">The sequence shown here is derived from an EMBL/GenBank/DDBJ whole genome shotgun (WGS) entry which is preliminary data.</text>
</comment>
<keyword evidence="2" id="KW-1185">Reference proteome</keyword>
<dbReference type="AlphaFoldDB" id="A0A421B3I1"/>
<organism evidence="1 2">
    <name type="scientific">Actinokineospora cianjurensis</name>
    <dbReference type="NCBI Taxonomy" id="585224"/>
    <lineage>
        <taxon>Bacteria</taxon>
        <taxon>Bacillati</taxon>
        <taxon>Actinomycetota</taxon>
        <taxon>Actinomycetes</taxon>
        <taxon>Pseudonocardiales</taxon>
        <taxon>Pseudonocardiaceae</taxon>
        <taxon>Actinokineospora</taxon>
    </lineage>
</organism>
<protein>
    <submittedName>
        <fullName evidence="1">Uncharacterized protein</fullName>
    </submittedName>
</protein>
<name>A0A421B3I1_9PSEU</name>
<evidence type="ECO:0000313" key="2">
    <source>
        <dbReference type="Proteomes" id="UP000282454"/>
    </source>
</evidence>
<dbReference type="Proteomes" id="UP000282454">
    <property type="component" value="Unassembled WGS sequence"/>
</dbReference>
<dbReference type="EMBL" id="RCDD01000002">
    <property type="protein sequence ID" value="RLK58982.1"/>
    <property type="molecule type" value="Genomic_DNA"/>
</dbReference>
<sequence>MDVLAALGKLVLAFGTGAVLARREVIPASSATAFTDFAFLFAIPGYLSGKIYLSDLGHLFDVRAISGYATGMALRVLLVAAVVRGEPCA</sequence>
<accession>A0A421B3I1</accession>
<evidence type="ECO:0000313" key="1">
    <source>
        <dbReference type="EMBL" id="RLK58982.1"/>
    </source>
</evidence>
<gene>
    <name evidence="1" type="ORF">CLV68_3463</name>
</gene>
<dbReference type="RefSeq" id="WP_211346591.1">
    <property type="nucleotide sequence ID" value="NZ_RCDD01000002.1"/>
</dbReference>
<reference evidence="1 2" key="1">
    <citation type="submission" date="2018-10" db="EMBL/GenBank/DDBJ databases">
        <title>Genomic Encyclopedia of Archaeal and Bacterial Type Strains, Phase II (KMG-II): from individual species to whole genera.</title>
        <authorList>
            <person name="Goeker M."/>
        </authorList>
    </citation>
    <scope>NUCLEOTIDE SEQUENCE [LARGE SCALE GENOMIC DNA]</scope>
    <source>
        <strain evidence="1 2">DSM 45657</strain>
    </source>
</reference>